<reference evidence="1 2" key="1">
    <citation type="journal article" date="2017" name="Curr. Biol.">
        <title>Genome architecture and evolution of a unichromosomal asexual nematode.</title>
        <authorList>
            <person name="Fradin H."/>
            <person name="Zegar C."/>
            <person name="Gutwein M."/>
            <person name="Lucas J."/>
            <person name="Kovtun M."/>
            <person name="Corcoran D."/>
            <person name="Baugh L.R."/>
            <person name="Kiontke K."/>
            <person name="Gunsalus K."/>
            <person name="Fitch D.H."/>
            <person name="Piano F."/>
        </authorList>
    </citation>
    <scope>NUCLEOTIDE SEQUENCE [LARGE SCALE GENOMIC DNA]</scope>
    <source>
        <strain evidence="1">PF1309</strain>
    </source>
</reference>
<comment type="caution">
    <text evidence="1">The sequence shown here is derived from an EMBL/GenBank/DDBJ whole genome shotgun (WGS) entry which is preliminary data.</text>
</comment>
<accession>A0A2A2JYI4</accession>
<sequence length="144" mass="15882">MWRAWRACRAVPSTIGGHARPRRRWDELSYARRTLPYISEKASKRTPPACQPAPSHFADQQFVDAAAVETGDGRVIAILGQVDAQPFGERVGRHRTGNQQRSVVAHHHGGGLVGIGIARELAGDRGEQVRRGHDPFKMAVFVVD</sequence>
<dbReference type="Proteomes" id="UP000218231">
    <property type="component" value="Unassembled WGS sequence"/>
</dbReference>
<keyword evidence="2" id="KW-1185">Reference proteome</keyword>
<organism evidence="1 2">
    <name type="scientific">Diploscapter pachys</name>
    <dbReference type="NCBI Taxonomy" id="2018661"/>
    <lineage>
        <taxon>Eukaryota</taxon>
        <taxon>Metazoa</taxon>
        <taxon>Ecdysozoa</taxon>
        <taxon>Nematoda</taxon>
        <taxon>Chromadorea</taxon>
        <taxon>Rhabditida</taxon>
        <taxon>Rhabditina</taxon>
        <taxon>Rhabditomorpha</taxon>
        <taxon>Rhabditoidea</taxon>
        <taxon>Rhabditidae</taxon>
        <taxon>Diploscapter</taxon>
    </lineage>
</organism>
<dbReference type="AlphaFoldDB" id="A0A2A2JYI4"/>
<evidence type="ECO:0000313" key="2">
    <source>
        <dbReference type="Proteomes" id="UP000218231"/>
    </source>
</evidence>
<gene>
    <name evidence="1" type="ORF">WR25_19060</name>
</gene>
<protein>
    <submittedName>
        <fullName evidence="1">Uncharacterized protein</fullName>
    </submittedName>
</protein>
<dbReference type="EMBL" id="LIAE01010047">
    <property type="protein sequence ID" value="PAV66704.1"/>
    <property type="molecule type" value="Genomic_DNA"/>
</dbReference>
<proteinExistence type="predicted"/>
<evidence type="ECO:0000313" key="1">
    <source>
        <dbReference type="EMBL" id="PAV66704.1"/>
    </source>
</evidence>
<name>A0A2A2JYI4_9BILA</name>